<dbReference type="AlphaFoldDB" id="A0A806JCH6"/>
<dbReference type="Pfam" id="PF00589">
    <property type="entry name" value="Phage_integrase"/>
    <property type="match status" value="1"/>
</dbReference>
<evidence type="ECO:0000256" key="1">
    <source>
        <dbReference type="ARBA" id="ARBA00008857"/>
    </source>
</evidence>
<dbReference type="Pfam" id="PF13356">
    <property type="entry name" value="Arm-DNA-bind_3"/>
    <property type="match status" value="1"/>
</dbReference>
<dbReference type="InterPro" id="IPR038488">
    <property type="entry name" value="Integrase_DNA-bd_sf"/>
</dbReference>
<sequence length="415" mass="47945">MARPAKELHKTTIQNAKPAETDYKMMDGKGLFLLVKKNGSKIWRFRYVRPNTGKQTDLSLGELKNLSLAQARALRDEYRLLISKGIDPQIHRKEQEQAKQLQQENSFLNVCERWFRDIYPLKAHNEETRRKNWERLERHVFPIIGNLPLEEIKPRLLVGLYSQIGASNTLDKLHRLIKATMDHGIKLGIIESHNCNIAKDDFVAPLAKNHPAIMPDELPELLTAMNNAYLSKRIKPNTLLAFNLTMLTGLRQTELTRLEWRFIDESEQYFIIPAKRMKQSRKMKEQPIDHIIPISSQMARLLATIRQRYGYSRYIFPSTESNSGTIGKDTVAKALRENGYEGKQNAHGIRSIFRTYLTSIGVPVVVAELALAHHSIGKEKTQAVYDRWQFMEERKQALQAVGDYCEQCGMMFEIE</sequence>
<keyword evidence="4" id="KW-0233">DNA recombination</keyword>
<accession>A0A806JCH6</accession>
<gene>
    <name evidence="6" type="ORF">K756_02700</name>
</gene>
<dbReference type="GO" id="GO:0015074">
    <property type="term" value="P:DNA integration"/>
    <property type="evidence" value="ECO:0007669"/>
    <property type="project" value="UniProtKB-KW"/>
</dbReference>
<dbReference type="GO" id="GO:0006310">
    <property type="term" value="P:DNA recombination"/>
    <property type="evidence" value="ECO:0007669"/>
    <property type="project" value="UniProtKB-KW"/>
</dbReference>
<dbReference type="SUPFAM" id="SSF56349">
    <property type="entry name" value="DNA breaking-rejoining enzymes"/>
    <property type="match status" value="1"/>
</dbReference>
<comment type="similarity">
    <text evidence="1">Belongs to the 'phage' integrase family.</text>
</comment>
<evidence type="ECO:0000313" key="7">
    <source>
        <dbReference type="Proteomes" id="UP000014672"/>
    </source>
</evidence>
<dbReference type="GO" id="GO:0003677">
    <property type="term" value="F:DNA binding"/>
    <property type="evidence" value="ECO:0007669"/>
    <property type="project" value="UniProtKB-KW"/>
</dbReference>
<evidence type="ECO:0000256" key="4">
    <source>
        <dbReference type="ARBA" id="ARBA00023172"/>
    </source>
</evidence>
<evidence type="ECO:0000259" key="5">
    <source>
        <dbReference type="PROSITE" id="PS51898"/>
    </source>
</evidence>
<dbReference type="KEGG" id="hpaz:K756_02700"/>
<dbReference type="InterPro" id="IPR053876">
    <property type="entry name" value="Phage_int_M"/>
</dbReference>
<proteinExistence type="inferred from homology"/>
<dbReference type="InterPro" id="IPR013762">
    <property type="entry name" value="Integrase-like_cat_sf"/>
</dbReference>
<organism evidence="6 7">
    <name type="scientific">Glaesserella parasuis ZJ0906</name>
    <dbReference type="NCBI Taxonomy" id="1322346"/>
    <lineage>
        <taxon>Bacteria</taxon>
        <taxon>Pseudomonadati</taxon>
        <taxon>Pseudomonadota</taxon>
        <taxon>Gammaproteobacteria</taxon>
        <taxon>Pasteurellales</taxon>
        <taxon>Pasteurellaceae</taxon>
        <taxon>Glaesserella</taxon>
    </lineage>
</organism>
<protein>
    <submittedName>
        <fullName evidence="6">Phage integrase</fullName>
    </submittedName>
</protein>
<evidence type="ECO:0000313" key="6">
    <source>
        <dbReference type="EMBL" id="AGO15782.1"/>
    </source>
</evidence>
<evidence type="ECO:0000256" key="3">
    <source>
        <dbReference type="ARBA" id="ARBA00023125"/>
    </source>
</evidence>
<dbReference type="EMBL" id="CP005384">
    <property type="protein sequence ID" value="AGO15782.1"/>
    <property type="molecule type" value="Genomic_DNA"/>
</dbReference>
<evidence type="ECO:0000256" key="2">
    <source>
        <dbReference type="ARBA" id="ARBA00022908"/>
    </source>
</evidence>
<dbReference type="InterPro" id="IPR010998">
    <property type="entry name" value="Integrase_recombinase_N"/>
</dbReference>
<dbReference type="InterPro" id="IPR002104">
    <property type="entry name" value="Integrase_catalytic"/>
</dbReference>
<dbReference type="Gene3D" id="1.10.443.10">
    <property type="entry name" value="Intergrase catalytic core"/>
    <property type="match status" value="1"/>
</dbReference>
<reference evidence="6 7" key="1">
    <citation type="journal article" date="2013" name="PLoS ONE">
        <title>Complete Genome Analysis of a Haemophilus parasuis Serovar 12 Strain from China.</title>
        <authorList>
            <person name="Li Y."/>
            <person name="Kwok A.H."/>
            <person name="Jiang J."/>
            <person name="Zou Y."/>
            <person name="Zheng F."/>
            <person name="Chen P."/>
            <person name="Hou C."/>
            <person name="Leung F.C."/>
            <person name="Jiang P."/>
        </authorList>
    </citation>
    <scope>NUCLEOTIDE SEQUENCE [LARGE SCALE GENOMIC DNA]</scope>
    <source>
        <strain evidence="6 7">ZJ0906</strain>
    </source>
</reference>
<dbReference type="Proteomes" id="UP000014672">
    <property type="component" value="Chromosome"/>
</dbReference>
<dbReference type="PANTHER" id="PTHR30629:SF2">
    <property type="entry name" value="PROPHAGE INTEGRASE INTS-RELATED"/>
    <property type="match status" value="1"/>
</dbReference>
<dbReference type="Pfam" id="PF22022">
    <property type="entry name" value="Phage_int_M"/>
    <property type="match status" value="1"/>
</dbReference>
<dbReference type="InterPro" id="IPR011010">
    <property type="entry name" value="DNA_brk_join_enz"/>
</dbReference>
<dbReference type="CDD" id="cd00801">
    <property type="entry name" value="INT_P4_C"/>
    <property type="match status" value="1"/>
</dbReference>
<dbReference type="Gene3D" id="3.30.160.390">
    <property type="entry name" value="Integrase, DNA-binding domain"/>
    <property type="match status" value="1"/>
</dbReference>
<keyword evidence="2" id="KW-0229">DNA integration</keyword>
<keyword evidence="3" id="KW-0238">DNA-binding</keyword>
<dbReference type="PANTHER" id="PTHR30629">
    <property type="entry name" value="PROPHAGE INTEGRASE"/>
    <property type="match status" value="1"/>
</dbReference>
<name>A0A806JCH6_GLAPU</name>
<feature type="domain" description="Tyr recombinase" evidence="5">
    <location>
        <begin position="208"/>
        <end position="399"/>
    </location>
</feature>
<dbReference type="Gene3D" id="1.10.150.130">
    <property type="match status" value="1"/>
</dbReference>
<dbReference type="InterPro" id="IPR025166">
    <property type="entry name" value="Integrase_DNA_bind_dom"/>
</dbReference>
<dbReference type="PROSITE" id="PS51898">
    <property type="entry name" value="TYR_RECOMBINASE"/>
    <property type="match status" value="1"/>
</dbReference>
<dbReference type="InterPro" id="IPR050808">
    <property type="entry name" value="Phage_Integrase"/>
</dbReference>